<feature type="signal peptide" evidence="9">
    <location>
        <begin position="1"/>
        <end position="23"/>
    </location>
</feature>
<keyword evidence="7" id="KW-0472">Membrane</keyword>
<evidence type="ECO:0000256" key="4">
    <source>
        <dbReference type="ARBA" id="ARBA00022452"/>
    </source>
</evidence>
<organism evidence="11 12">
    <name type="scientific">Pseudoduganella aquatica</name>
    <dbReference type="NCBI Taxonomy" id="2660641"/>
    <lineage>
        <taxon>Bacteria</taxon>
        <taxon>Pseudomonadati</taxon>
        <taxon>Pseudomonadota</taxon>
        <taxon>Betaproteobacteria</taxon>
        <taxon>Burkholderiales</taxon>
        <taxon>Oxalobacteraceae</taxon>
        <taxon>Telluria group</taxon>
        <taxon>Pseudoduganella</taxon>
    </lineage>
</organism>
<dbReference type="RefSeq" id="WP_161072646.1">
    <property type="nucleotide sequence ID" value="NZ_CP086370.1"/>
</dbReference>
<proteinExistence type="inferred from homology"/>
<evidence type="ECO:0000313" key="11">
    <source>
        <dbReference type="EMBL" id="MYN08314.1"/>
    </source>
</evidence>
<keyword evidence="5" id="KW-0812">Transmembrane</keyword>
<dbReference type="InterPro" id="IPR051544">
    <property type="entry name" value="TPS_OM_transporter"/>
</dbReference>
<keyword evidence="9" id="KW-0732">Signal</keyword>
<keyword evidence="6" id="KW-0653">Protein transport</keyword>
<dbReference type="Pfam" id="PF03865">
    <property type="entry name" value="ShlB"/>
    <property type="match status" value="1"/>
</dbReference>
<comment type="caution">
    <text evidence="11">The sequence shown here is derived from an EMBL/GenBank/DDBJ whole genome shotgun (WGS) entry which is preliminary data.</text>
</comment>
<evidence type="ECO:0000256" key="6">
    <source>
        <dbReference type="ARBA" id="ARBA00022927"/>
    </source>
</evidence>
<keyword evidence="12" id="KW-1185">Reference proteome</keyword>
<evidence type="ECO:0000256" key="7">
    <source>
        <dbReference type="ARBA" id="ARBA00023136"/>
    </source>
</evidence>
<protein>
    <submittedName>
        <fullName evidence="11">BamA/TamA family outer membrane protein</fullName>
    </submittedName>
</protein>
<evidence type="ECO:0000256" key="2">
    <source>
        <dbReference type="ARBA" id="ARBA00009055"/>
    </source>
</evidence>
<keyword evidence="4" id="KW-1134">Transmembrane beta strand</keyword>
<gene>
    <name evidence="11" type="ORF">GTP77_13315</name>
</gene>
<dbReference type="InterPro" id="IPR013686">
    <property type="entry name" value="Polypept-transport_assoc_ShlB"/>
</dbReference>
<dbReference type="GO" id="GO:0046819">
    <property type="term" value="P:protein secretion by the type V secretion system"/>
    <property type="evidence" value="ECO:0007669"/>
    <property type="project" value="TreeGrafter"/>
</dbReference>
<evidence type="ECO:0000256" key="1">
    <source>
        <dbReference type="ARBA" id="ARBA00004442"/>
    </source>
</evidence>
<dbReference type="GO" id="GO:0008320">
    <property type="term" value="F:protein transmembrane transporter activity"/>
    <property type="evidence" value="ECO:0007669"/>
    <property type="project" value="TreeGrafter"/>
</dbReference>
<evidence type="ECO:0000256" key="5">
    <source>
        <dbReference type="ARBA" id="ARBA00022692"/>
    </source>
</evidence>
<dbReference type="Pfam" id="PF08479">
    <property type="entry name" value="POTRA_2"/>
    <property type="match status" value="1"/>
</dbReference>
<dbReference type="InterPro" id="IPR005565">
    <property type="entry name" value="Hemolysn_activator_HlyB_C"/>
</dbReference>
<dbReference type="PANTHER" id="PTHR34597:SF6">
    <property type="entry name" value="BLR6126 PROTEIN"/>
    <property type="match status" value="1"/>
</dbReference>
<dbReference type="AlphaFoldDB" id="A0A7X4HCA2"/>
<dbReference type="GO" id="GO:0098046">
    <property type="term" value="C:type V protein secretion system complex"/>
    <property type="evidence" value="ECO:0007669"/>
    <property type="project" value="TreeGrafter"/>
</dbReference>
<dbReference type="Gene3D" id="2.40.160.50">
    <property type="entry name" value="membrane protein fhac: a member of the omp85/tpsb transporter family"/>
    <property type="match status" value="1"/>
</dbReference>
<feature type="chain" id="PRO_5031380855" evidence="9">
    <location>
        <begin position="24"/>
        <end position="525"/>
    </location>
</feature>
<name>A0A7X4HCA2_9BURK</name>
<dbReference type="InterPro" id="IPR034746">
    <property type="entry name" value="POTRA"/>
</dbReference>
<accession>A0A7X4HCA2</accession>
<evidence type="ECO:0000259" key="10">
    <source>
        <dbReference type="PROSITE" id="PS51779"/>
    </source>
</evidence>
<keyword evidence="8" id="KW-0998">Cell outer membrane</keyword>
<evidence type="ECO:0000313" key="12">
    <source>
        <dbReference type="Proteomes" id="UP000450676"/>
    </source>
</evidence>
<keyword evidence="3" id="KW-0813">Transport</keyword>
<dbReference type="GO" id="GO:0009279">
    <property type="term" value="C:cell outer membrane"/>
    <property type="evidence" value="ECO:0007669"/>
    <property type="project" value="UniProtKB-SubCell"/>
</dbReference>
<evidence type="ECO:0000256" key="8">
    <source>
        <dbReference type="ARBA" id="ARBA00023237"/>
    </source>
</evidence>
<dbReference type="Proteomes" id="UP000450676">
    <property type="component" value="Unassembled WGS sequence"/>
</dbReference>
<comment type="subcellular location">
    <subcellularLocation>
        <location evidence="1">Cell outer membrane</location>
    </subcellularLocation>
</comment>
<dbReference type="EMBL" id="WWCU01000013">
    <property type="protein sequence ID" value="MYN08314.1"/>
    <property type="molecule type" value="Genomic_DNA"/>
</dbReference>
<feature type="domain" description="POTRA" evidence="10">
    <location>
        <begin position="32"/>
        <end position="107"/>
    </location>
</feature>
<comment type="similarity">
    <text evidence="2">Belongs to the TPS (TC 1.B.20) family.</text>
</comment>
<sequence>MTLKLARFFAGSVLAAAVTSAWAAEPDAVIRFEISRFEVTGNTLLPAAEVAGLVANYTGKQRDFGDVQRALEALEAAYQARGYNVVTVELPEQELDRGVVRLNVVETRIGRVKVKGNQHFDEANIRRSLPALQEGKTPNLTEVSGNLRLANENPAKKVNLKLQSSDTDGEVDASLETTDENPWKAMLNADNTGTGQTGKTHLGFVLQHANLWGRDHVASLQYTTTAEKPGAVKVYGVGYHIPLYSLNDSLDFFGSYSNVDSGTVSAGILDLAVSGKGAVFGTRYTHGLAKRGNYESRLVYGVDYKAFKNSVLALGTNFGNDVTVHPLSVNYVGNWSSGGTELGGSVTLVHNVAGGSRGSQEDFTLSRAGAKAAYNLLRLSGSYSRSLPQDWQLRAIVNGQLTADALIPGEQFGAGGAGSVRGFSEREVSNDSGLSANLELYTPDLCKNERWQCRALAFYDAAYAKRNHGLPGEPGSSSIGSTGLGLRVAMGAYVNLQLDYGHVLQAGDTGHSGGNRLHVRLGLSY</sequence>
<dbReference type="Gene3D" id="3.10.20.310">
    <property type="entry name" value="membrane protein fhac"/>
    <property type="match status" value="1"/>
</dbReference>
<dbReference type="PANTHER" id="PTHR34597">
    <property type="entry name" value="SLR1661 PROTEIN"/>
    <property type="match status" value="1"/>
</dbReference>
<evidence type="ECO:0000256" key="3">
    <source>
        <dbReference type="ARBA" id="ARBA00022448"/>
    </source>
</evidence>
<reference evidence="11 12" key="1">
    <citation type="submission" date="2019-12" db="EMBL/GenBank/DDBJ databases">
        <title>Novel species isolated from a subtropical stream in China.</title>
        <authorList>
            <person name="Lu H."/>
        </authorList>
    </citation>
    <scope>NUCLEOTIDE SEQUENCE [LARGE SCALE GENOMIC DNA]</scope>
    <source>
        <strain evidence="11 12">FT127W</strain>
    </source>
</reference>
<evidence type="ECO:0000256" key="9">
    <source>
        <dbReference type="SAM" id="SignalP"/>
    </source>
</evidence>
<dbReference type="PROSITE" id="PS51779">
    <property type="entry name" value="POTRA"/>
    <property type="match status" value="1"/>
</dbReference>